<protein>
    <submittedName>
        <fullName evidence="2">Molybdopterin-guanine dinucleotide biosynthesis protein B</fullName>
    </submittedName>
</protein>
<dbReference type="InterPro" id="IPR052539">
    <property type="entry name" value="MGD_biosynthesis_adapter"/>
</dbReference>
<accession>A0A838XT01</accession>
<dbReference type="Gene3D" id="3.40.50.300">
    <property type="entry name" value="P-loop containing nucleotide triphosphate hydrolases"/>
    <property type="match status" value="1"/>
</dbReference>
<dbReference type="PANTHER" id="PTHR40072:SF1">
    <property type="entry name" value="MOLYBDOPTERIN-GUANINE DINUCLEOTIDE BIOSYNTHESIS ADAPTER PROTEIN"/>
    <property type="match status" value="1"/>
</dbReference>
<dbReference type="Pfam" id="PF03205">
    <property type="entry name" value="MobB"/>
    <property type="match status" value="1"/>
</dbReference>
<comment type="caution">
    <text evidence="2">The sequence shown here is derived from an EMBL/GenBank/DDBJ whole genome shotgun (WGS) entry which is preliminary data.</text>
</comment>
<dbReference type="PANTHER" id="PTHR40072">
    <property type="entry name" value="MOLYBDOPTERIN-GUANINE DINUCLEOTIDE BIOSYNTHESIS ADAPTER PROTEIN-RELATED"/>
    <property type="match status" value="1"/>
</dbReference>
<evidence type="ECO:0000313" key="2">
    <source>
        <dbReference type="EMBL" id="MBA4610143.1"/>
    </source>
</evidence>
<dbReference type="GO" id="GO:0005525">
    <property type="term" value="F:GTP binding"/>
    <property type="evidence" value="ECO:0007669"/>
    <property type="project" value="InterPro"/>
</dbReference>
<feature type="domain" description="Molybdopterin-guanine dinucleotide biosynthesis protein B (MobB)" evidence="1">
    <location>
        <begin position="8"/>
        <end position="141"/>
    </location>
</feature>
<proteinExistence type="predicted"/>
<dbReference type="GO" id="GO:0006777">
    <property type="term" value="P:Mo-molybdopterin cofactor biosynthetic process"/>
    <property type="evidence" value="ECO:0007669"/>
    <property type="project" value="InterPro"/>
</dbReference>
<dbReference type="CDD" id="cd03116">
    <property type="entry name" value="MobB"/>
    <property type="match status" value="1"/>
</dbReference>
<evidence type="ECO:0000313" key="3">
    <source>
        <dbReference type="Proteomes" id="UP000559404"/>
    </source>
</evidence>
<dbReference type="Proteomes" id="UP000559404">
    <property type="component" value="Unassembled WGS sequence"/>
</dbReference>
<dbReference type="SUPFAM" id="SSF52540">
    <property type="entry name" value="P-loop containing nucleoside triphosphate hydrolases"/>
    <property type="match status" value="1"/>
</dbReference>
<reference evidence="2 3" key="1">
    <citation type="submission" date="2020-07" db="EMBL/GenBank/DDBJ databases">
        <authorList>
            <person name="Li M."/>
        </authorList>
    </citation>
    <scope>NUCLEOTIDE SEQUENCE [LARGE SCALE GENOMIC DNA]</scope>
    <source>
        <strain evidence="2 3">DSM 23284</strain>
    </source>
</reference>
<dbReference type="EMBL" id="JACEON010000001">
    <property type="protein sequence ID" value="MBA4610143.1"/>
    <property type="molecule type" value="Genomic_DNA"/>
</dbReference>
<dbReference type="AlphaFoldDB" id="A0A838XT01"/>
<dbReference type="InterPro" id="IPR027417">
    <property type="entry name" value="P-loop_NTPase"/>
</dbReference>
<sequence length="181" mass="19927">MTGALPPVFGVTGWKNSGKTTMVERLVRELTARGHKVSTVKHAHHGCDVDHPGTDSLRHREAGANEVALVSGRRWALMHELREESEPPLGEILARLSPCDLVLIEGYKREGHPKLEVRRQDAVRGEPLAPRDPQIRAIASDCTEDGGGLPLFNLDDIPAIADFILHHCGLADPGDLRHDRR</sequence>
<keyword evidence="3" id="KW-1185">Reference proteome</keyword>
<organism evidence="2 3">
    <name type="scientific">Stappia taiwanensis</name>
    <dbReference type="NCBI Taxonomy" id="992267"/>
    <lineage>
        <taxon>Bacteria</taxon>
        <taxon>Pseudomonadati</taxon>
        <taxon>Pseudomonadota</taxon>
        <taxon>Alphaproteobacteria</taxon>
        <taxon>Hyphomicrobiales</taxon>
        <taxon>Stappiaceae</taxon>
        <taxon>Stappia</taxon>
    </lineage>
</organism>
<dbReference type="RefSeq" id="WP_181758338.1">
    <property type="nucleotide sequence ID" value="NZ_BMCR01000001.1"/>
</dbReference>
<name>A0A838XT01_9HYPH</name>
<reference evidence="2 3" key="2">
    <citation type="submission" date="2020-08" db="EMBL/GenBank/DDBJ databases">
        <title>Stappia taiwanensis sp. nov., isolated from a coastal thermal spring.</title>
        <authorList>
            <person name="Kampfer P."/>
        </authorList>
    </citation>
    <scope>NUCLEOTIDE SEQUENCE [LARGE SCALE GENOMIC DNA]</scope>
    <source>
        <strain evidence="2 3">DSM 23284</strain>
    </source>
</reference>
<gene>
    <name evidence="2" type="primary">mobB</name>
    <name evidence="2" type="ORF">H1W37_00655</name>
</gene>
<dbReference type="NCBIfam" id="TIGR00176">
    <property type="entry name" value="mobB"/>
    <property type="match status" value="1"/>
</dbReference>
<dbReference type="InterPro" id="IPR004435">
    <property type="entry name" value="MobB_dom"/>
</dbReference>
<evidence type="ECO:0000259" key="1">
    <source>
        <dbReference type="Pfam" id="PF03205"/>
    </source>
</evidence>